<dbReference type="EMBL" id="CP030941">
    <property type="protein sequence ID" value="UUP16522.1"/>
    <property type="molecule type" value="Genomic_DNA"/>
</dbReference>
<dbReference type="Proteomes" id="UP001342418">
    <property type="component" value="Chromosome"/>
</dbReference>
<proteinExistence type="predicted"/>
<accession>A0ABY5MFF4</accession>
<dbReference type="RefSeq" id="WP_338528938.1">
    <property type="nucleotide sequence ID" value="NZ_CP030941.1"/>
</dbReference>
<keyword evidence="2" id="KW-1185">Reference proteome</keyword>
<evidence type="ECO:0000313" key="2">
    <source>
        <dbReference type="Proteomes" id="UP001342418"/>
    </source>
</evidence>
<sequence length="67" mass="7189">MTNQNIETRIERGHRMLDRIDGSAGQAVIGSLADIAADFATYPSTRSRTSTPNSGAGLDLISLDLRL</sequence>
<reference evidence="1 2" key="1">
    <citation type="submission" date="2018-07" db="EMBL/GenBank/DDBJ databases">
        <title>Genome sequence of Nitratireductor thuwali#1536.</title>
        <authorList>
            <person name="Michoud G."/>
            <person name="Merlino G."/>
            <person name="Sefrji F.O."/>
            <person name="Daffonchio D."/>
        </authorList>
    </citation>
    <scope>NUCLEOTIDE SEQUENCE [LARGE SCALE GENOMIC DNA]</scope>
    <source>
        <strain evidence="2">Nit1536</strain>
    </source>
</reference>
<gene>
    <name evidence="1" type="ORF">NTH_00969</name>
</gene>
<name>A0ABY5MFF4_9HYPH</name>
<protein>
    <submittedName>
        <fullName evidence="1">Uncharacterized protein</fullName>
    </submittedName>
</protein>
<organism evidence="1 2">
    <name type="scientific">Nitratireductor thuwali</name>
    <dbReference type="NCBI Taxonomy" id="2267699"/>
    <lineage>
        <taxon>Bacteria</taxon>
        <taxon>Pseudomonadati</taxon>
        <taxon>Pseudomonadota</taxon>
        <taxon>Alphaproteobacteria</taxon>
        <taxon>Hyphomicrobiales</taxon>
        <taxon>Phyllobacteriaceae</taxon>
        <taxon>Nitratireductor</taxon>
    </lineage>
</organism>
<evidence type="ECO:0000313" key="1">
    <source>
        <dbReference type="EMBL" id="UUP16522.1"/>
    </source>
</evidence>